<evidence type="ECO:0000313" key="10">
    <source>
        <dbReference type="EMBL" id="CAB4921454.1"/>
    </source>
</evidence>
<keyword evidence="4" id="KW-0808">Transferase</keyword>
<sequence>MKAALEVVDLGDRIGRFAAVLCALMHDIEAGPSDSPSSEGVRPEIVAVAVVAIVIGIFTRFVTRSSLWLDEALSVNIAELPLGQLTDALKHDGHPPLYYVVLHGWMNVFGTGDVAVRGLAGLFGLLTLPLIWILGRRKGGPVLAWVAVAVVSVSPFAVRYSNETRMYSLVILLVVIGWLLVDDVVSLGKATIGRFVGIAFVGAALLYSHYWSLWLLAALGITSLWKLVRSPDQSERRSWRGIAISLVVAGVVFVPWLPTMLYQAAHTGTPWAKASRPTSALSLVLADNGGGNYGEQTLVGAMFAMAMVLGLLGIAIDRRTTALDLRTRPALRGAAWIGALTFAIGCVVSFASSSAFASRYSAVIFPMLALLAAAGCVCFASRWVRFGVVAIFCGFLSIGAFWNVIFQRTELKAIADAVATSSLAGDIVVFCPDQLGPAGTRVMPSGLTLLSYPTYGDPKFVDWVDYGERNDASDPTAFAARVLAQAGPTQTIFLVWSDSYKTFEGKCAGLASALAAARPPQQLLGDDGDRYFEHATLTRFAAPL</sequence>
<organism evidence="10">
    <name type="scientific">freshwater metagenome</name>
    <dbReference type="NCBI Taxonomy" id="449393"/>
    <lineage>
        <taxon>unclassified sequences</taxon>
        <taxon>metagenomes</taxon>
        <taxon>ecological metagenomes</taxon>
    </lineage>
</organism>
<keyword evidence="5 8" id="KW-0812">Transmembrane</keyword>
<feature type="transmembrane region" description="Helical" evidence="8">
    <location>
        <begin position="114"/>
        <end position="135"/>
    </location>
</feature>
<gene>
    <name evidence="10" type="ORF">UFOPK3708_00278</name>
</gene>
<evidence type="ECO:0000256" key="2">
    <source>
        <dbReference type="ARBA" id="ARBA00022475"/>
    </source>
</evidence>
<protein>
    <submittedName>
        <fullName evidence="10">Unannotated protein</fullName>
    </submittedName>
</protein>
<dbReference type="GO" id="GO:0016763">
    <property type="term" value="F:pentosyltransferase activity"/>
    <property type="evidence" value="ECO:0007669"/>
    <property type="project" value="TreeGrafter"/>
</dbReference>
<feature type="transmembrane region" description="Helical" evidence="8">
    <location>
        <begin position="363"/>
        <end position="380"/>
    </location>
</feature>
<feature type="transmembrane region" description="Helical" evidence="8">
    <location>
        <begin position="166"/>
        <end position="185"/>
    </location>
</feature>
<evidence type="ECO:0000256" key="6">
    <source>
        <dbReference type="ARBA" id="ARBA00022989"/>
    </source>
</evidence>
<feature type="domain" description="Glycosyltransferase RgtA/B/C/D-like" evidence="9">
    <location>
        <begin position="94"/>
        <end position="256"/>
    </location>
</feature>
<dbReference type="Pfam" id="PF13231">
    <property type="entry name" value="PMT_2"/>
    <property type="match status" value="1"/>
</dbReference>
<evidence type="ECO:0000256" key="8">
    <source>
        <dbReference type="SAM" id="Phobius"/>
    </source>
</evidence>
<evidence type="ECO:0000256" key="4">
    <source>
        <dbReference type="ARBA" id="ARBA00022679"/>
    </source>
</evidence>
<keyword evidence="6 8" id="KW-1133">Transmembrane helix</keyword>
<feature type="transmembrane region" description="Helical" evidence="8">
    <location>
        <begin position="387"/>
        <end position="406"/>
    </location>
</feature>
<feature type="transmembrane region" description="Helical" evidence="8">
    <location>
        <begin position="192"/>
        <end position="207"/>
    </location>
</feature>
<evidence type="ECO:0000256" key="3">
    <source>
        <dbReference type="ARBA" id="ARBA00022676"/>
    </source>
</evidence>
<keyword evidence="3" id="KW-0328">Glycosyltransferase</keyword>
<reference evidence="10" key="1">
    <citation type="submission" date="2020-05" db="EMBL/GenBank/DDBJ databases">
        <authorList>
            <person name="Chiriac C."/>
            <person name="Salcher M."/>
            <person name="Ghai R."/>
            <person name="Kavagutti S V."/>
        </authorList>
    </citation>
    <scope>NUCLEOTIDE SEQUENCE</scope>
</reference>
<dbReference type="GO" id="GO:0005886">
    <property type="term" value="C:plasma membrane"/>
    <property type="evidence" value="ECO:0007669"/>
    <property type="project" value="UniProtKB-SubCell"/>
</dbReference>
<evidence type="ECO:0000256" key="1">
    <source>
        <dbReference type="ARBA" id="ARBA00004651"/>
    </source>
</evidence>
<evidence type="ECO:0000256" key="5">
    <source>
        <dbReference type="ARBA" id="ARBA00022692"/>
    </source>
</evidence>
<feature type="transmembrane region" description="Helical" evidence="8">
    <location>
        <begin position="298"/>
        <end position="316"/>
    </location>
</feature>
<feature type="transmembrane region" description="Helical" evidence="8">
    <location>
        <begin position="336"/>
        <end position="357"/>
    </location>
</feature>
<comment type="subcellular location">
    <subcellularLocation>
        <location evidence="1">Cell membrane</location>
        <topology evidence="1">Multi-pass membrane protein</topology>
    </subcellularLocation>
</comment>
<feature type="transmembrane region" description="Helical" evidence="8">
    <location>
        <begin position="45"/>
        <end position="63"/>
    </location>
</feature>
<feature type="transmembrane region" description="Helical" evidence="8">
    <location>
        <begin position="241"/>
        <end position="261"/>
    </location>
</feature>
<dbReference type="InterPro" id="IPR038731">
    <property type="entry name" value="RgtA/B/C-like"/>
</dbReference>
<dbReference type="EMBL" id="CAFBNA010000008">
    <property type="protein sequence ID" value="CAB4921454.1"/>
    <property type="molecule type" value="Genomic_DNA"/>
</dbReference>
<dbReference type="AlphaFoldDB" id="A0A6J7HND3"/>
<name>A0A6J7HND3_9ZZZZ</name>
<evidence type="ECO:0000259" key="9">
    <source>
        <dbReference type="Pfam" id="PF13231"/>
    </source>
</evidence>
<dbReference type="PANTHER" id="PTHR33908:SF11">
    <property type="entry name" value="MEMBRANE PROTEIN"/>
    <property type="match status" value="1"/>
</dbReference>
<keyword evidence="2" id="KW-1003">Cell membrane</keyword>
<proteinExistence type="predicted"/>
<dbReference type="InterPro" id="IPR050297">
    <property type="entry name" value="LipidA_mod_glycosyltrf_83"/>
</dbReference>
<accession>A0A6J7HND3</accession>
<keyword evidence="7 8" id="KW-0472">Membrane</keyword>
<feature type="transmembrane region" description="Helical" evidence="8">
    <location>
        <begin position="142"/>
        <end position="160"/>
    </location>
</feature>
<dbReference type="PANTHER" id="PTHR33908">
    <property type="entry name" value="MANNOSYLTRANSFERASE YKCB-RELATED"/>
    <property type="match status" value="1"/>
</dbReference>
<evidence type="ECO:0000256" key="7">
    <source>
        <dbReference type="ARBA" id="ARBA00023136"/>
    </source>
</evidence>
<dbReference type="GO" id="GO:0008610">
    <property type="term" value="P:lipid biosynthetic process"/>
    <property type="evidence" value="ECO:0007669"/>
    <property type="project" value="UniProtKB-ARBA"/>
</dbReference>